<organism evidence="1 2">
    <name type="scientific">Neisseria chenwenguii</name>
    <dbReference type="NCBI Taxonomy" id="1853278"/>
    <lineage>
        <taxon>Bacteria</taxon>
        <taxon>Pseudomonadati</taxon>
        <taxon>Pseudomonadota</taxon>
        <taxon>Betaproteobacteria</taxon>
        <taxon>Neisseriales</taxon>
        <taxon>Neisseriaceae</taxon>
        <taxon>Neisseria</taxon>
    </lineage>
</organism>
<keyword evidence="2" id="KW-1185">Reference proteome</keyword>
<accession>A0A220RZF6</accession>
<dbReference type="AlphaFoldDB" id="A0A220RZF6"/>
<dbReference type="EMBL" id="CP022278">
    <property type="protein sequence ID" value="ASK26584.1"/>
    <property type="molecule type" value="Genomic_DNA"/>
</dbReference>
<evidence type="ECO:0000313" key="2">
    <source>
        <dbReference type="Proteomes" id="UP000198238"/>
    </source>
</evidence>
<reference evidence="1 2" key="1">
    <citation type="submission" date="2017-06" db="EMBL/GenBank/DDBJ databases">
        <title>Neisseria chenwenguii sp. nov., isolated from the intestinal contents of Tibetan Plateau Pika in Yushu, Qinghai Province, China.</title>
        <authorList>
            <person name="Zhang G."/>
        </authorList>
    </citation>
    <scope>NUCLEOTIDE SEQUENCE [LARGE SCALE GENOMIC DNA]</scope>
    <source>
        <strain evidence="1 2">10023</strain>
    </source>
</reference>
<sequence length="71" mass="8216">MKFATPKKFSWKTACAAGAIFFVLFAALTYWSDRDAASSLRRALIATVFYIPFYYFFMKLAIARMSQTHEK</sequence>
<dbReference type="Proteomes" id="UP000198238">
    <property type="component" value="Chromosome"/>
</dbReference>
<gene>
    <name evidence="1" type="ORF">BG910_01435</name>
</gene>
<protein>
    <submittedName>
        <fullName evidence="1">Uncharacterized protein</fullName>
    </submittedName>
</protein>
<proteinExistence type="predicted"/>
<evidence type="ECO:0000313" key="1">
    <source>
        <dbReference type="EMBL" id="ASK26584.1"/>
    </source>
</evidence>
<name>A0A220RZF6_9NEIS</name>
<dbReference type="KEGG" id="nei:BG910_01435"/>